<dbReference type="Proteomes" id="UP000887579">
    <property type="component" value="Unplaced"/>
</dbReference>
<evidence type="ECO:0000313" key="2">
    <source>
        <dbReference type="WBParaSite" id="ES5_v2.g29412.t1"/>
    </source>
</evidence>
<dbReference type="WBParaSite" id="ES5_v2.g29412.t1">
    <property type="protein sequence ID" value="ES5_v2.g29412.t1"/>
    <property type="gene ID" value="ES5_v2.g29412"/>
</dbReference>
<evidence type="ECO:0000313" key="1">
    <source>
        <dbReference type="Proteomes" id="UP000887579"/>
    </source>
</evidence>
<name>A0AC34GI82_9BILA</name>
<sequence>MQIFHTVALDSTRLLNTEPIYEGDETWPESSSNTNSIINTLPVSTSLQFNHIAEGNKENGVESPSWNGIFNPACQSTPLHSARQQQQQPSQIQNHSKADEWLEQTFKSLSFQPDSRQQAIMPQSQSADFIGSNNISTGPPPSQPPPPLPISRPVCDQLPLTSGPIPQMMPKSMLTNAMAHQHQPLATSNAMSQQHHQQQPLSTSNAILPSN</sequence>
<reference evidence="2" key="1">
    <citation type="submission" date="2022-11" db="UniProtKB">
        <authorList>
            <consortium name="WormBaseParasite"/>
        </authorList>
    </citation>
    <scope>IDENTIFICATION</scope>
</reference>
<protein>
    <submittedName>
        <fullName evidence="2">Uncharacterized protein</fullName>
    </submittedName>
</protein>
<organism evidence="1 2">
    <name type="scientific">Panagrolaimus sp. ES5</name>
    <dbReference type="NCBI Taxonomy" id="591445"/>
    <lineage>
        <taxon>Eukaryota</taxon>
        <taxon>Metazoa</taxon>
        <taxon>Ecdysozoa</taxon>
        <taxon>Nematoda</taxon>
        <taxon>Chromadorea</taxon>
        <taxon>Rhabditida</taxon>
        <taxon>Tylenchina</taxon>
        <taxon>Panagrolaimomorpha</taxon>
        <taxon>Panagrolaimoidea</taxon>
        <taxon>Panagrolaimidae</taxon>
        <taxon>Panagrolaimus</taxon>
    </lineage>
</organism>
<proteinExistence type="predicted"/>
<accession>A0AC34GI82</accession>